<dbReference type="Proteomes" id="UP000604117">
    <property type="component" value="Unassembled WGS sequence"/>
</dbReference>
<accession>A0ABQ4CZ99</accession>
<dbReference type="EMBL" id="BONE01000066">
    <property type="protein sequence ID" value="GIF76618.1"/>
    <property type="molecule type" value="Genomic_DNA"/>
</dbReference>
<feature type="compositionally biased region" description="Basic and acidic residues" evidence="1">
    <location>
        <begin position="7"/>
        <end position="26"/>
    </location>
</feature>
<reference evidence="2 3" key="1">
    <citation type="submission" date="2021-01" db="EMBL/GenBank/DDBJ databases">
        <title>Whole genome shotgun sequence of Asanoa siamensis NBRC 107932.</title>
        <authorList>
            <person name="Komaki H."/>
            <person name="Tamura T."/>
        </authorList>
    </citation>
    <scope>NUCLEOTIDE SEQUENCE [LARGE SCALE GENOMIC DNA]</scope>
    <source>
        <strain evidence="2 3">NBRC 107932</strain>
    </source>
</reference>
<gene>
    <name evidence="2" type="ORF">Asi02nite_61360</name>
</gene>
<name>A0ABQ4CZ99_9ACTN</name>
<feature type="region of interest" description="Disordered" evidence="1">
    <location>
        <begin position="1"/>
        <end position="30"/>
    </location>
</feature>
<sequence length="101" mass="11129">MRARSRPGADSRDPPPWRPTRDRPRTDLATNTGVTLAVVDLHVETDDPQLRDRVTIGTHFLDIGQGNQPRLLGAAGKGGAGGAPLRPPHWKRLVFFFSVLR</sequence>
<evidence type="ECO:0000256" key="1">
    <source>
        <dbReference type="SAM" id="MobiDB-lite"/>
    </source>
</evidence>
<evidence type="ECO:0000313" key="3">
    <source>
        <dbReference type="Proteomes" id="UP000604117"/>
    </source>
</evidence>
<proteinExistence type="predicted"/>
<organism evidence="2 3">
    <name type="scientific">Asanoa siamensis</name>
    <dbReference type="NCBI Taxonomy" id="926357"/>
    <lineage>
        <taxon>Bacteria</taxon>
        <taxon>Bacillati</taxon>
        <taxon>Actinomycetota</taxon>
        <taxon>Actinomycetes</taxon>
        <taxon>Micromonosporales</taxon>
        <taxon>Micromonosporaceae</taxon>
        <taxon>Asanoa</taxon>
    </lineage>
</organism>
<evidence type="ECO:0000313" key="2">
    <source>
        <dbReference type="EMBL" id="GIF76618.1"/>
    </source>
</evidence>
<keyword evidence="3" id="KW-1185">Reference proteome</keyword>
<comment type="caution">
    <text evidence="2">The sequence shown here is derived from an EMBL/GenBank/DDBJ whole genome shotgun (WGS) entry which is preliminary data.</text>
</comment>
<protein>
    <submittedName>
        <fullName evidence="2">Uncharacterized protein</fullName>
    </submittedName>
</protein>